<sequence>MDSLPDASFLESQWIANLSNVAALTIFFYDSLLLIPDEVEYIYSRKKTFTTVIYTMSKVVGVLYFPLDFLFSGTEISVPLYVINHLLLPCITEHKRAVMILLWVVISIEIAAIMLAFITIGVIASATAVPTPPLVDGCALSDDMSEAFQKLLTGGGDLPVWCTRVLSTAIEMGLLLFKLYQYSTSLNRGAEGHNTLSIRKLSPLLYVFYRDGLVFLIPAFAFQIMGFAASPQWDGLLANFPWATWLMLTYYICGTRLILHLRRADYQLGKSRIVEEMSTLRFQHVQGNSHQNTTVASGYV</sequence>
<feature type="transmembrane region" description="Helical" evidence="1">
    <location>
        <begin position="14"/>
        <end position="36"/>
    </location>
</feature>
<evidence type="ECO:0000256" key="1">
    <source>
        <dbReference type="SAM" id="Phobius"/>
    </source>
</evidence>
<comment type="caution">
    <text evidence="3">The sequence shown here is derived from an EMBL/GenBank/DDBJ whole genome shotgun (WGS) entry which is preliminary data.</text>
</comment>
<proteinExistence type="predicted"/>
<keyword evidence="1" id="KW-0472">Membrane</keyword>
<keyword evidence="4" id="KW-1185">Reference proteome</keyword>
<keyword evidence="1" id="KW-0812">Transmembrane</keyword>
<feature type="transmembrane region" description="Helical" evidence="1">
    <location>
        <begin position="240"/>
        <end position="259"/>
    </location>
</feature>
<keyword evidence="1" id="KW-1133">Transmembrane helix</keyword>
<dbReference type="Proteomes" id="UP001213000">
    <property type="component" value="Unassembled WGS sequence"/>
</dbReference>
<name>A0AAD5YNW4_9AGAR</name>
<evidence type="ECO:0000259" key="2">
    <source>
        <dbReference type="Pfam" id="PF20151"/>
    </source>
</evidence>
<gene>
    <name evidence="3" type="ORF">NP233_g8636</name>
</gene>
<accession>A0AAD5YNW4</accession>
<dbReference type="Pfam" id="PF20151">
    <property type="entry name" value="DUF6533"/>
    <property type="match status" value="1"/>
</dbReference>
<dbReference type="AlphaFoldDB" id="A0AAD5YNW4"/>
<evidence type="ECO:0000313" key="4">
    <source>
        <dbReference type="Proteomes" id="UP001213000"/>
    </source>
</evidence>
<feature type="transmembrane region" description="Helical" evidence="1">
    <location>
        <begin position="207"/>
        <end position="228"/>
    </location>
</feature>
<dbReference type="InterPro" id="IPR045340">
    <property type="entry name" value="DUF6533"/>
</dbReference>
<feature type="domain" description="DUF6533" evidence="2">
    <location>
        <begin position="20"/>
        <end position="62"/>
    </location>
</feature>
<dbReference type="EMBL" id="JANIEX010000711">
    <property type="protein sequence ID" value="KAJ3563910.1"/>
    <property type="molecule type" value="Genomic_DNA"/>
</dbReference>
<evidence type="ECO:0000313" key="3">
    <source>
        <dbReference type="EMBL" id="KAJ3563910.1"/>
    </source>
</evidence>
<feature type="transmembrane region" description="Helical" evidence="1">
    <location>
        <begin position="100"/>
        <end position="124"/>
    </location>
</feature>
<reference evidence="3" key="1">
    <citation type="submission" date="2022-07" db="EMBL/GenBank/DDBJ databases">
        <title>Genome Sequence of Leucocoprinus birnbaumii.</title>
        <authorList>
            <person name="Buettner E."/>
        </authorList>
    </citation>
    <scope>NUCLEOTIDE SEQUENCE</scope>
    <source>
        <strain evidence="3">VT141</strain>
    </source>
</reference>
<feature type="transmembrane region" description="Helical" evidence="1">
    <location>
        <begin position="71"/>
        <end position="88"/>
    </location>
</feature>
<protein>
    <recommendedName>
        <fullName evidence="2">DUF6533 domain-containing protein</fullName>
    </recommendedName>
</protein>
<organism evidence="3 4">
    <name type="scientific">Leucocoprinus birnbaumii</name>
    <dbReference type="NCBI Taxonomy" id="56174"/>
    <lineage>
        <taxon>Eukaryota</taxon>
        <taxon>Fungi</taxon>
        <taxon>Dikarya</taxon>
        <taxon>Basidiomycota</taxon>
        <taxon>Agaricomycotina</taxon>
        <taxon>Agaricomycetes</taxon>
        <taxon>Agaricomycetidae</taxon>
        <taxon>Agaricales</taxon>
        <taxon>Agaricineae</taxon>
        <taxon>Agaricaceae</taxon>
        <taxon>Leucocoprinus</taxon>
    </lineage>
</organism>